<dbReference type="EMBL" id="LT594493">
    <property type="protein sequence ID" value="SBT75066.1"/>
    <property type="molecule type" value="Genomic_DNA"/>
</dbReference>
<feature type="region of interest" description="Disordered" evidence="1">
    <location>
        <begin position="202"/>
        <end position="238"/>
    </location>
</feature>
<reference evidence="2 3" key="1">
    <citation type="submission" date="2016-06" db="EMBL/GenBank/DDBJ databases">
        <authorList>
            <consortium name="Pathogen Informatics"/>
        </authorList>
    </citation>
    <scope>NUCLEOTIDE SEQUENCE [LARGE SCALE GENOMIC DNA]</scope>
    <source>
        <strain evidence="2">PmlGA01</strain>
    </source>
</reference>
<gene>
    <name evidence="2" type="primary">PmlGA01_050029300</name>
    <name evidence="2" type="ORF">PMLGA01_050029300</name>
</gene>
<proteinExistence type="predicted"/>
<evidence type="ECO:0000256" key="1">
    <source>
        <dbReference type="SAM" id="MobiDB-lite"/>
    </source>
</evidence>
<organism evidence="2 3">
    <name type="scientific">Plasmodium malariae</name>
    <dbReference type="NCBI Taxonomy" id="5858"/>
    <lineage>
        <taxon>Eukaryota</taxon>
        <taxon>Sar</taxon>
        <taxon>Alveolata</taxon>
        <taxon>Apicomplexa</taxon>
        <taxon>Aconoidasida</taxon>
        <taxon>Haemosporida</taxon>
        <taxon>Plasmodiidae</taxon>
        <taxon>Plasmodium</taxon>
        <taxon>Plasmodium (Plasmodium)</taxon>
    </lineage>
</organism>
<name>A0A1C3KM97_PLAMA</name>
<dbReference type="Proteomes" id="UP000219799">
    <property type="component" value="Chromosome 5"/>
</dbReference>
<accession>A0A1C3KM97</accession>
<evidence type="ECO:0000313" key="3">
    <source>
        <dbReference type="Proteomes" id="UP000219799"/>
    </source>
</evidence>
<dbReference type="VEuPathDB" id="PlasmoDB:PmUG01_05039600"/>
<feature type="compositionally biased region" description="Basic and acidic residues" evidence="1">
    <location>
        <begin position="226"/>
        <end position="238"/>
    </location>
</feature>
<sequence>MGETLKVGMKKIEKRSCQSVNKIYNHHINVNEGNKDCKNSNNNIIFANGHKNNNIEEHNKNRKIANIRVNWVDYNNGRGGNDYASDNKKVSCIYKQAEMKAEKRDDKKGERKENFISKIVGVEEKGKSKSITPMTTIMEPRGNTKDKMAINSNIVNNIKETSSEDPDGKNAFVKLNDKKIKNSKNLVNDKGQLLHISMKKDKTKMSVNNSNRKSFEKNGTNCSKTKNRENNENQKKNKNKKDLLNSLEINGIQIKNNKFIFKFKDKLNKVHKYFFPIYKYGDETIARNKAILLKIHMYSCLYCQNGILCNFVENYTL</sequence>
<feature type="compositionally biased region" description="Polar residues" evidence="1">
    <location>
        <begin position="205"/>
        <end position="223"/>
    </location>
</feature>
<protein>
    <submittedName>
        <fullName evidence="2">Uncharacterized protein</fullName>
    </submittedName>
</protein>
<evidence type="ECO:0000313" key="2">
    <source>
        <dbReference type="EMBL" id="SBT75066.1"/>
    </source>
</evidence>
<dbReference type="AlphaFoldDB" id="A0A1C3KM97"/>